<name>A0A1I7GA55_9PROT</name>
<feature type="chain" id="PRO_5010260692" evidence="1">
    <location>
        <begin position="26"/>
        <end position="134"/>
    </location>
</feature>
<proteinExistence type="predicted"/>
<dbReference type="AlphaFoldDB" id="A0A1I7GA55"/>
<evidence type="ECO:0000256" key="1">
    <source>
        <dbReference type="SAM" id="SignalP"/>
    </source>
</evidence>
<evidence type="ECO:0000313" key="2">
    <source>
        <dbReference type="EMBL" id="SFU45329.1"/>
    </source>
</evidence>
<protein>
    <submittedName>
        <fullName evidence="2">Beta-barrel assembly machine subunit BamE</fullName>
    </submittedName>
</protein>
<dbReference type="EMBL" id="FPBL01000002">
    <property type="protein sequence ID" value="SFU45329.1"/>
    <property type="molecule type" value="Genomic_DNA"/>
</dbReference>
<dbReference type="RefSeq" id="WP_074927357.1">
    <property type="nucleotide sequence ID" value="NZ_FPBL01000002.1"/>
</dbReference>
<gene>
    <name evidence="2" type="ORF">SAMN05216339_102324</name>
</gene>
<accession>A0A1I7GA55</accession>
<sequence length="134" mass="14648">MKKITHMFLTVITLTVLSGCSVGMALSGKQDPNLGAIRVGATRGEIELHLGYPITTTTLEDRKRQDTYEYELGNEASAGRAIGHGVMDVLTLGLWEVVGTPIEATQGHKRQITITYDEKDHVQSIVGTTPKRQL</sequence>
<reference evidence="2 3" key="1">
    <citation type="submission" date="2016-10" db="EMBL/GenBank/DDBJ databases">
        <authorList>
            <person name="de Groot N.N."/>
        </authorList>
    </citation>
    <scope>NUCLEOTIDE SEQUENCE [LARGE SCALE GENOMIC DNA]</scope>
    <source>
        <strain evidence="2 3">Nm24</strain>
    </source>
</reference>
<dbReference type="OrthoDB" id="8563325at2"/>
<keyword evidence="1" id="KW-0732">Signal</keyword>
<evidence type="ECO:0000313" key="3">
    <source>
        <dbReference type="Proteomes" id="UP000183926"/>
    </source>
</evidence>
<feature type="signal peptide" evidence="1">
    <location>
        <begin position="1"/>
        <end position="25"/>
    </location>
</feature>
<dbReference type="Proteomes" id="UP000183926">
    <property type="component" value="Unassembled WGS sequence"/>
</dbReference>
<dbReference type="PROSITE" id="PS51257">
    <property type="entry name" value="PROKAR_LIPOPROTEIN"/>
    <property type="match status" value="1"/>
</dbReference>
<organism evidence="2 3">
    <name type="scientific">Nitrosomonas eutropha</name>
    <dbReference type="NCBI Taxonomy" id="916"/>
    <lineage>
        <taxon>Bacteria</taxon>
        <taxon>Pseudomonadati</taxon>
        <taxon>Pseudomonadota</taxon>
        <taxon>Betaproteobacteria</taxon>
        <taxon>Nitrosomonadales</taxon>
        <taxon>Nitrosomonadaceae</taxon>
        <taxon>Nitrosomonas</taxon>
    </lineage>
</organism>